<evidence type="ECO:0000256" key="10">
    <source>
        <dbReference type="ARBA" id="ARBA00022723"/>
    </source>
</evidence>
<dbReference type="InterPro" id="IPR008168">
    <property type="entry name" value="Cyt_C_IC"/>
</dbReference>
<evidence type="ECO:0000313" key="26">
    <source>
        <dbReference type="Proteomes" id="UP000295341"/>
    </source>
</evidence>
<dbReference type="InterPro" id="IPR009056">
    <property type="entry name" value="Cyt_c-like_dom"/>
</dbReference>
<dbReference type="SUPFAM" id="SSF46626">
    <property type="entry name" value="Cytochrome c"/>
    <property type="match status" value="2"/>
</dbReference>
<dbReference type="GO" id="GO:0020037">
    <property type="term" value="F:heme binding"/>
    <property type="evidence" value="ECO:0007669"/>
    <property type="project" value="InterPro"/>
</dbReference>
<dbReference type="InterPro" id="IPR038414">
    <property type="entry name" value="CcoP_N_sf"/>
</dbReference>
<feature type="domain" description="Cytochrome c" evidence="24">
    <location>
        <begin position="122"/>
        <end position="201"/>
    </location>
</feature>
<evidence type="ECO:0000256" key="5">
    <source>
        <dbReference type="ARBA" id="ARBA00022475"/>
    </source>
</evidence>
<feature type="binding site" description="axial binding residue" evidence="20">
    <location>
        <position position="178"/>
    </location>
    <ligand>
        <name>heme c</name>
        <dbReference type="ChEBI" id="CHEBI:61717"/>
        <label>2</label>
    </ligand>
    <ligandPart>
        <name>Fe</name>
        <dbReference type="ChEBI" id="CHEBI:18248"/>
    </ligandPart>
</feature>
<evidence type="ECO:0000256" key="20">
    <source>
        <dbReference type="PIRSR" id="PIRSR000006-1"/>
    </source>
</evidence>
<feature type="binding site" description="axial binding residue" evidence="20">
    <location>
        <position position="139"/>
    </location>
    <ligand>
        <name>heme c</name>
        <dbReference type="ChEBI" id="CHEBI:61717"/>
        <label>1</label>
    </ligand>
    <ligandPart>
        <name>Fe</name>
        <dbReference type="ChEBI" id="CHEBI:18248"/>
    </ligandPart>
</feature>
<evidence type="ECO:0000256" key="19">
    <source>
        <dbReference type="PIRNR" id="PIRNR000006"/>
    </source>
</evidence>
<accession>A0A4S3K4V6</accession>
<keyword evidence="11" id="KW-0677">Repeat</keyword>
<keyword evidence="4 19" id="KW-0813">Transport</keyword>
<evidence type="ECO:0000256" key="7">
    <source>
        <dbReference type="ARBA" id="ARBA00022617"/>
    </source>
</evidence>
<dbReference type="InterPro" id="IPR004678">
    <property type="entry name" value="Cyt_c_oxidase_cbb3_su3"/>
</dbReference>
<dbReference type="OrthoDB" id="9811281at2"/>
<dbReference type="Proteomes" id="UP000295341">
    <property type="component" value="Unassembled WGS sequence"/>
</dbReference>
<feature type="binding site" description="axial binding residue" evidence="20">
    <location>
        <position position="266"/>
    </location>
    <ligand>
        <name>heme c</name>
        <dbReference type="ChEBI" id="CHEBI:61717"/>
        <label>1</label>
    </ligand>
    <ligandPart>
        <name>Fe</name>
        <dbReference type="ChEBI" id="CHEBI:18248"/>
    </ligandPart>
</feature>
<dbReference type="GO" id="GO:0009055">
    <property type="term" value="F:electron transfer activity"/>
    <property type="evidence" value="ECO:0007669"/>
    <property type="project" value="InterPro"/>
</dbReference>
<evidence type="ECO:0000256" key="11">
    <source>
        <dbReference type="ARBA" id="ARBA00022737"/>
    </source>
</evidence>
<evidence type="ECO:0000256" key="13">
    <source>
        <dbReference type="ARBA" id="ARBA00022982"/>
    </source>
</evidence>
<sequence length="314" mass="34189">MTTFWHLWIVVIVVASIVGCVWLLLANRKGKSGDTTGHVWDDDLSEYNNPLPRWWFNLFVLTVVFAVGYLAFYPGLGNLAGRLGWTSTQEMEEGLAKLTEQRTAQYARYVSYSVDQLAQDAGARSMGRAVFLSNCAGCHGPDARGAIGFPDLTDQDWLYGGDAETLLATIKSGRTSKMPAFNGALSPEQLQALVNFVPFWSDKELDPHAREVGMAAFAGMCAACHGAEGKGNVTLGAPNLTDDVWLFGGSQERVRNSILWGRESHMPAHDTLISPDEQRLVAGYIKSLSEKQSGAEVLQTPPAPPSQQRTAALP</sequence>
<dbReference type="Gene3D" id="1.10.760.10">
    <property type="entry name" value="Cytochrome c-like domain"/>
    <property type="match status" value="2"/>
</dbReference>
<feature type="binding site" description="covalent" evidence="21">
    <location>
        <position position="138"/>
    </location>
    <ligand>
        <name>heme c</name>
        <dbReference type="ChEBI" id="CHEBI:61717"/>
        <label>1</label>
    </ligand>
</feature>
<proteinExistence type="inferred from homology"/>
<evidence type="ECO:0000256" key="3">
    <source>
        <dbReference type="ARBA" id="ARBA00006113"/>
    </source>
</evidence>
<comment type="function">
    <text evidence="19">C-type cytochrome. Part of the cbb3-type cytochrome c oxidase complex.</text>
</comment>
<name>A0A4S3K4V6_9GAMM</name>
<evidence type="ECO:0000256" key="12">
    <source>
        <dbReference type="ARBA" id="ARBA00022781"/>
    </source>
</evidence>
<keyword evidence="26" id="KW-1185">Reference proteome</keyword>
<evidence type="ECO:0000256" key="6">
    <source>
        <dbReference type="ARBA" id="ARBA00022519"/>
    </source>
</evidence>
<dbReference type="PANTHER" id="PTHR33751">
    <property type="entry name" value="CBB3-TYPE CYTOCHROME C OXIDASE SUBUNIT FIXP"/>
    <property type="match status" value="1"/>
</dbReference>
<dbReference type="PANTHER" id="PTHR33751:SF1">
    <property type="entry name" value="CBB3-TYPE CYTOCHROME C OXIDASE SUBUNIT FIXP"/>
    <property type="match status" value="1"/>
</dbReference>
<keyword evidence="18 19" id="KW-0472">Membrane</keyword>
<keyword evidence="5 19" id="KW-1003">Cell membrane</keyword>
<dbReference type="GO" id="GO:0006119">
    <property type="term" value="P:oxidative phosphorylation"/>
    <property type="evidence" value="ECO:0007669"/>
    <property type="project" value="UniProtKB-UniPathway"/>
</dbReference>
<keyword evidence="14 23" id="KW-1133">Transmembrane helix</keyword>
<comment type="subcellular location">
    <subcellularLocation>
        <location evidence="1 19">Cell inner membrane</location>
    </subcellularLocation>
</comment>
<evidence type="ECO:0000256" key="4">
    <source>
        <dbReference type="ARBA" id="ARBA00022448"/>
    </source>
</evidence>
<dbReference type="InterPro" id="IPR050597">
    <property type="entry name" value="Cytochrome_c_Oxidase_Subunit"/>
</dbReference>
<evidence type="ECO:0000256" key="22">
    <source>
        <dbReference type="SAM" id="MobiDB-lite"/>
    </source>
</evidence>
<dbReference type="GO" id="GO:0005886">
    <property type="term" value="C:plasma membrane"/>
    <property type="evidence" value="ECO:0007669"/>
    <property type="project" value="UniProtKB-SubCell"/>
</dbReference>
<organism evidence="25 26">
    <name type="scientific">Panacagrimonas perspica</name>
    <dbReference type="NCBI Taxonomy" id="381431"/>
    <lineage>
        <taxon>Bacteria</taxon>
        <taxon>Pseudomonadati</taxon>
        <taxon>Pseudomonadota</taxon>
        <taxon>Gammaproteobacteria</taxon>
        <taxon>Nevskiales</taxon>
        <taxon>Nevskiaceae</taxon>
        <taxon>Panacagrimonas</taxon>
    </lineage>
</organism>
<comment type="pathway">
    <text evidence="2 19">Energy metabolism; oxidative phosphorylation.</text>
</comment>
<feature type="binding site" description="covalent" evidence="21">
    <location>
        <position position="135"/>
    </location>
    <ligand>
        <name>heme c</name>
        <dbReference type="ChEBI" id="CHEBI:61717"/>
        <label>1</label>
    </ligand>
</feature>
<feature type="transmembrane region" description="Helical" evidence="23">
    <location>
        <begin position="7"/>
        <end position="25"/>
    </location>
</feature>
<feature type="binding site" description="covalent" evidence="21">
    <location>
        <position position="224"/>
    </location>
    <ligand>
        <name>heme c</name>
        <dbReference type="ChEBI" id="CHEBI:61717"/>
        <label>2</label>
    </ligand>
</feature>
<feature type="domain" description="Cytochrome c" evidence="24">
    <location>
        <begin position="208"/>
        <end position="289"/>
    </location>
</feature>
<evidence type="ECO:0000256" key="16">
    <source>
        <dbReference type="ARBA" id="ARBA00023004"/>
    </source>
</evidence>
<keyword evidence="13 19" id="KW-0249">Electron transport</keyword>
<feature type="binding site" description="axial binding residue" evidence="20">
    <location>
        <position position="225"/>
    </location>
    <ligand>
        <name>heme c</name>
        <dbReference type="ChEBI" id="CHEBI:61717"/>
        <label>2</label>
    </ligand>
    <ligandPart>
        <name>Fe</name>
        <dbReference type="ChEBI" id="CHEBI:18248"/>
    </ligandPart>
</feature>
<keyword evidence="10 19" id="KW-0479">Metal-binding</keyword>
<dbReference type="AlphaFoldDB" id="A0A4S3K4V6"/>
<keyword evidence="6 19" id="KW-0997">Cell inner membrane</keyword>
<evidence type="ECO:0000256" key="14">
    <source>
        <dbReference type="ARBA" id="ARBA00022989"/>
    </source>
</evidence>
<keyword evidence="9 23" id="KW-0812">Transmembrane</keyword>
<evidence type="ECO:0000256" key="2">
    <source>
        <dbReference type="ARBA" id="ARBA00004673"/>
    </source>
</evidence>
<dbReference type="PROSITE" id="PS51007">
    <property type="entry name" value="CYTC"/>
    <property type="match status" value="2"/>
</dbReference>
<evidence type="ECO:0000256" key="17">
    <source>
        <dbReference type="ARBA" id="ARBA00023065"/>
    </source>
</evidence>
<dbReference type="Pfam" id="PF14715">
    <property type="entry name" value="FixP_N"/>
    <property type="match status" value="1"/>
</dbReference>
<gene>
    <name evidence="25" type="ORF">DFR24_1027</name>
</gene>
<evidence type="ECO:0000259" key="24">
    <source>
        <dbReference type="PROSITE" id="PS51007"/>
    </source>
</evidence>
<keyword evidence="7 19" id="KW-0349">Heme</keyword>
<dbReference type="RefSeq" id="WP_133880222.1">
    <property type="nucleotide sequence ID" value="NZ_MWIN01000012.1"/>
</dbReference>
<evidence type="ECO:0000256" key="9">
    <source>
        <dbReference type="ARBA" id="ARBA00022692"/>
    </source>
</evidence>
<dbReference type="InterPro" id="IPR032858">
    <property type="entry name" value="CcoP_N"/>
</dbReference>
<dbReference type="GO" id="GO:0016491">
    <property type="term" value="F:oxidoreductase activity"/>
    <property type="evidence" value="ECO:0007669"/>
    <property type="project" value="UniProtKB-KW"/>
</dbReference>
<comment type="subunit">
    <text evidence="19">Component of the cbb3-type cytochrome c oxidase.</text>
</comment>
<dbReference type="NCBIfam" id="TIGR00782">
    <property type="entry name" value="ccoP"/>
    <property type="match status" value="1"/>
</dbReference>
<keyword evidence="12 19" id="KW-0375">Hydrogen ion transport</keyword>
<dbReference type="Pfam" id="PF13442">
    <property type="entry name" value="Cytochrome_CBB3"/>
    <property type="match status" value="2"/>
</dbReference>
<dbReference type="Gene3D" id="6.10.280.130">
    <property type="match status" value="1"/>
</dbReference>
<feature type="binding site" description="covalent" evidence="21">
    <location>
        <position position="221"/>
    </location>
    <ligand>
        <name>heme c</name>
        <dbReference type="ChEBI" id="CHEBI:61717"/>
        <label>2</label>
    </ligand>
</feature>
<keyword evidence="17 19" id="KW-0406">Ion transport</keyword>
<evidence type="ECO:0000256" key="1">
    <source>
        <dbReference type="ARBA" id="ARBA00004533"/>
    </source>
</evidence>
<keyword evidence="16 19" id="KW-0408">Iron</keyword>
<evidence type="ECO:0000313" key="25">
    <source>
        <dbReference type="EMBL" id="TDU31651.1"/>
    </source>
</evidence>
<comment type="similarity">
    <text evidence="3 19">Belongs to the CcoP / FixP family.</text>
</comment>
<feature type="region of interest" description="Disordered" evidence="22">
    <location>
        <begin position="292"/>
        <end position="314"/>
    </location>
</feature>
<comment type="cofactor">
    <cofactor evidence="19 21">
        <name>heme c</name>
        <dbReference type="ChEBI" id="CHEBI:61717"/>
    </cofactor>
    <text evidence="19 21">Binds 2 heme C groups per subunit.</text>
</comment>
<evidence type="ECO:0000256" key="15">
    <source>
        <dbReference type="ARBA" id="ARBA00023002"/>
    </source>
</evidence>
<evidence type="ECO:0000256" key="18">
    <source>
        <dbReference type="ARBA" id="ARBA00023136"/>
    </source>
</evidence>
<keyword evidence="8 19" id="KW-0679">Respiratory chain</keyword>
<keyword evidence="15 19" id="KW-0560">Oxidoreductase</keyword>
<dbReference type="EMBL" id="SOBT01000008">
    <property type="protein sequence ID" value="TDU31651.1"/>
    <property type="molecule type" value="Genomic_DNA"/>
</dbReference>
<dbReference type="GO" id="GO:0005506">
    <property type="term" value="F:iron ion binding"/>
    <property type="evidence" value="ECO:0007669"/>
    <property type="project" value="InterPro"/>
</dbReference>
<dbReference type="InterPro" id="IPR036909">
    <property type="entry name" value="Cyt_c-like_dom_sf"/>
</dbReference>
<feature type="transmembrane region" description="Helical" evidence="23">
    <location>
        <begin position="54"/>
        <end position="73"/>
    </location>
</feature>
<dbReference type="GO" id="GO:1902600">
    <property type="term" value="P:proton transmembrane transport"/>
    <property type="evidence" value="ECO:0007669"/>
    <property type="project" value="UniProtKB-KW"/>
</dbReference>
<reference evidence="25 26" key="1">
    <citation type="submission" date="2019-03" db="EMBL/GenBank/DDBJ databases">
        <title>Genomic Encyclopedia of Type Strains, Phase IV (KMG-IV): sequencing the most valuable type-strain genomes for metagenomic binning, comparative biology and taxonomic classification.</title>
        <authorList>
            <person name="Goeker M."/>
        </authorList>
    </citation>
    <scope>NUCLEOTIDE SEQUENCE [LARGE SCALE GENOMIC DNA]</scope>
    <source>
        <strain evidence="25 26">DSM 26377</strain>
    </source>
</reference>
<evidence type="ECO:0000256" key="8">
    <source>
        <dbReference type="ARBA" id="ARBA00022660"/>
    </source>
</evidence>
<dbReference type="PIRSF" id="PIRSF000006">
    <property type="entry name" value="Cbb3-Cox_fixP"/>
    <property type="match status" value="1"/>
</dbReference>
<protein>
    <recommendedName>
        <fullName evidence="19">Cbb3-type cytochrome c oxidase subunit</fullName>
    </recommendedName>
</protein>
<dbReference type="PRINTS" id="PR00605">
    <property type="entry name" value="CYTCHROMECIC"/>
</dbReference>
<comment type="caution">
    <text evidence="25">The sequence shown here is derived from an EMBL/GenBank/DDBJ whole genome shotgun (WGS) entry which is preliminary data.</text>
</comment>
<evidence type="ECO:0000256" key="23">
    <source>
        <dbReference type="SAM" id="Phobius"/>
    </source>
</evidence>
<evidence type="ECO:0000256" key="21">
    <source>
        <dbReference type="PIRSR" id="PIRSR000006-2"/>
    </source>
</evidence>
<dbReference type="UniPathway" id="UPA00705"/>